<protein>
    <recommendedName>
        <fullName evidence="2">Nascent polypeptide-associated complex subunit beta</fullName>
    </recommendedName>
</protein>
<name>A0A4D9D588_9STRA</name>
<accession>A0A4D9D588</accession>
<feature type="region of interest" description="Disordered" evidence="3">
    <location>
        <begin position="135"/>
        <end position="157"/>
    </location>
</feature>
<reference evidence="5 6" key="1">
    <citation type="submission" date="2019-01" db="EMBL/GenBank/DDBJ databases">
        <title>Nuclear Genome Assembly of the Microalgal Biofuel strain Nannochloropsis salina CCMP1776.</title>
        <authorList>
            <person name="Hovde B."/>
        </authorList>
    </citation>
    <scope>NUCLEOTIDE SEQUENCE [LARGE SCALE GENOMIC DNA]</scope>
    <source>
        <strain evidence="5 6">CCMP1776</strain>
    </source>
</reference>
<dbReference type="SMART" id="SM01407">
    <property type="entry name" value="NAC"/>
    <property type="match status" value="1"/>
</dbReference>
<dbReference type="PANTHER" id="PTHR10351">
    <property type="entry name" value="TRANSCRIPTION FACTOR BTF3 FAMILY MEMBER"/>
    <property type="match status" value="1"/>
</dbReference>
<dbReference type="AlphaFoldDB" id="A0A4D9D588"/>
<feature type="region of interest" description="Disordered" evidence="3">
    <location>
        <begin position="21"/>
        <end position="46"/>
    </location>
</feature>
<dbReference type="FunFam" id="2.20.70.30:FF:000001">
    <property type="entry name" value="Transcription factor BTF3 homolog"/>
    <property type="match status" value="1"/>
</dbReference>
<dbReference type="Proteomes" id="UP000355283">
    <property type="component" value="Unassembled WGS sequence"/>
</dbReference>
<evidence type="ECO:0000256" key="3">
    <source>
        <dbReference type="SAM" id="MobiDB-lite"/>
    </source>
</evidence>
<feature type="compositionally biased region" description="Basic residues" evidence="3">
    <location>
        <begin position="30"/>
        <end position="39"/>
    </location>
</feature>
<dbReference type="InterPro" id="IPR002715">
    <property type="entry name" value="Nas_poly-pep-assoc_cplx_dom"/>
</dbReference>
<keyword evidence="6" id="KW-1185">Reference proteome</keyword>
<feature type="compositionally biased region" description="Acidic residues" evidence="3">
    <location>
        <begin position="145"/>
        <end position="157"/>
    </location>
</feature>
<dbReference type="Gene3D" id="2.20.70.30">
    <property type="entry name" value="Nascent polypeptide-associated complex domain"/>
    <property type="match status" value="1"/>
</dbReference>
<evidence type="ECO:0000313" key="6">
    <source>
        <dbReference type="Proteomes" id="UP000355283"/>
    </source>
</evidence>
<dbReference type="PROSITE" id="PS51151">
    <property type="entry name" value="NAC_AB"/>
    <property type="match status" value="1"/>
</dbReference>
<evidence type="ECO:0000313" key="5">
    <source>
        <dbReference type="EMBL" id="TFJ83739.1"/>
    </source>
</evidence>
<evidence type="ECO:0000256" key="1">
    <source>
        <dbReference type="ARBA" id="ARBA00005296"/>
    </source>
</evidence>
<sequence length="169" mass="17916">MADGIDAARARMIAKRFGGAENVRTGGKGTVRRKRKAQHKTSSTADDKKLGATLKKLGVTNIPGIEEANMFKNTGEVIHFRNPKVQASIQAKTYVISGAAETKSIQDLLPGIIQQLGGENIQALSKQLGELAKGGGLDPALAGMEEGENEEDDDDAVPDLVENFEAVST</sequence>
<proteinExistence type="inferred from homology"/>
<feature type="domain" description="NAC-A/B" evidence="4">
    <location>
        <begin position="44"/>
        <end position="109"/>
    </location>
</feature>
<keyword evidence="2" id="KW-0805">Transcription regulation</keyword>
<dbReference type="CDD" id="cd22055">
    <property type="entry name" value="NAC_BTF3"/>
    <property type="match status" value="1"/>
</dbReference>
<evidence type="ECO:0000256" key="2">
    <source>
        <dbReference type="RuleBase" id="RU361272"/>
    </source>
</evidence>
<evidence type="ECO:0000259" key="4">
    <source>
        <dbReference type="PROSITE" id="PS51151"/>
    </source>
</evidence>
<gene>
    <name evidence="5" type="ORF">NSK_004843</name>
</gene>
<keyword evidence="2" id="KW-0804">Transcription</keyword>
<comment type="subunit">
    <text evidence="2">Part of the nascent polypeptide-associated complex (NAC).</text>
</comment>
<comment type="similarity">
    <text evidence="1 2">Belongs to the NAC-beta family.</text>
</comment>
<organism evidence="5 6">
    <name type="scientific">Nannochloropsis salina CCMP1776</name>
    <dbReference type="NCBI Taxonomy" id="1027361"/>
    <lineage>
        <taxon>Eukaryota</taxon>
        <taxon>Sar</taxon>
        <taxon>Stramenopiles</taxon>
        <taxon>Ochrophyta</taxon>
        <taxon>Eustigmatophyceae</taxon>
        <taxon>Eustigmatales</taxon>
        <taxon>Monodopsidaceae</taxon>
        <taxon>Microchloropsis</taxon>
        <taxon>Microchloropsis salina</taxon>
    </lineage>
</organism>
<dbReference type="InterPro" id="IPR038187">
    <property type="entry name" value="NAC_A/B_dom_sf"/>
</dbReference>
<dbReference type="OrthoDB" id="8033832at2759"/>
<dbReference type="InterPro" id="IPR039370">
    <property type="entry name" value="BTF3"/>
</dbReference>
<dbReference type="Pfam" id="PF01849">
    <property type="entry name" value="NAC"/>
    <property type="match status" value="1"/>
</dbReference>
<comment type="caution">
    <text evidence="5">The sequence shown here is derived from an EMBL/GenBank/DDBJ whole genome shotgun (WGS) entry which is preliminary data.</text>
</comment>
<dbReference type="EMBL" id="SDOX01000021">
    <property type="protein sequence ID" value="TFJ83739.1"/>
    <property type="molecule type" value="Genomic_DNA"/>
</dbReference>